<dbReference type="EMBL" id="BAAFRS010000238">
    <property type="protein sequence ID" value="GAB1224999.1"/>
    <property type="molecule type" value="Genomic_DNA"/>
</dbReference>
<protein>
    <submittedName>
        <fullName evidence="1">Uncharacterized protein</fullName>
    </submittedName>
</protein>
<accession>A0ABQ0DQ77</accession>
<name>A0ABQ0DQ77_9EUKA</name>
<evidence type="ECO:0000313" key="2">
    <source>
        <dbReference type="Proteomes" id="UP001628156"/>
    </source>
</evidence>
<keyword evidence="2" id="KW-1185">Reference proteome</keyword>
<sequence>MNQNAFFESFCNTNSIVKIIINNQQFEVDKKVIERSGKGGILDILFKQKAGTIMKGESIILHGDEEKARQLKEYISFIEANQIYVQNLSLYEVAQKVMDLICCGVDLGEALDYFNAKDGSGDVVGEILCIMGESFATNFVQADQQGTWQKMVYEGLQWAFANRPEQIQNNSDLLSIIYQKYNGFKDI</sequence>
<evidence type="ECO:0000313" key="1">
    <source>
        <dbReference type="EMBL" id="GAB1224999.1"/>
    </source>
</evidence>
<reference evidence="1 2" key="1">
    <citation type="journal article" date="2019" name="PLoS Negl. Trop. Dis.">
        <title>Whole genome sequencing of Entamoeba nuttalli reveals mammalian host-related molecular signatures and a novel octapeptide-repeat surface protein.</title>
        <authorList>
            <person name="Tanaka M."/>
            <person name="Makiuchi T."/>
            <person name="Komiyama T."/>
            <person name="Shiina T."/>
            <person name="Osaki K."/>
            <person name="Tachibana H."/>
        </authorList>
    </citation>
    <scope>NUCLEOTIDE SEQUENCE [LARGE SCALE GENOMIC DNA]</scope>
    <source>
        <strain evidence="1 2">P19-061405</strain>
    </source>
</reference>
<proteinExistence type="predicted"/>
<comment type="caution">
    <text evidence="1">The sequence shown here is derived from an EMBL/GenBank/DDBJ whole genome shotgun (WGS) entry which is preliminary data.</text>
</comment>
<organism evidence="1 2">
    <name type="scientific">Entamoeba nuttalli</name>
    <dbReference type="NCBI Taxonomy" id="412467"/>
    <lineage>
        <taxon>Eukaryota</taxon>
        <taxon>Amoebozoa</taxon>
        <taxon>Evosea</taxon>
        <taxon>Archamoebae</taxon>
        <taxon>Mastigamoebida</taxon>
        <taxon>Entamoebidae</taxon>
        <taxon>Entamoeba</taxon>
    </lineage>
</organism>
<dbReference type="Proteomes" id="UP001628156">
    <property type="component" value="Unassembled WGS sequence"/>
</dbReference>
<gene>
    <name evidence="1" type="ORF">ENUP19_0238G0007</name>
</gene>